<evidence type="ECO:0000313" key="1">
    <source>
        <dbReference type="EMBL" id="NDV87782.1"/>
    </source>
</evidence>
<comment type="caution">
    <text evidence="1">The sequence shown here is derived from an EMBL/GenBank/DDBJ whole genome shotgun (WGS) entry which is preliminary data.</text>
</comment>
<proteinExistence type="predicted"/>
<sequence>MFESRPDGGLRAWSDDVPGLVLSHTDIDGVLADICPAMETILSARLKAEIEVEPLRNIREILENGGIVEPRSFMPTQKEYVAYCH</sequence>
<name>A0A6L9MJH9_9HYPH</name>
<protein>
    <recommendedName>
        <fullName evidence="3">DUF1902 domain-containing protein</fullName>
    </recommendedName>
</protein>
<dbReference type="RefSeq" id="WP_163044544.1">
    <property type="nucleotide sequence ID" value="NZ_JAAAMJ010000010.1"/>
</dbReference>
<dbReference type="EMBL" id="JAAAMJ010000010">
    <property type="protein sequence ID" value="NDV87782.1"/>
    <property type="molecule type" value="Genomic_DNA"/>
</dbReference>
<gene>
    <name evidence="1" type="ORF">GTW51_13835</name>
</gene>
<organism evidence="1 2">
    <name type="scientific">Aurantimonas aggregata</name>
    <dbReference type="NCBI Taxonomy" id="2047720"/>
    <lineage>
        <taxon>Bacteria</taxon>
        <taxon>Pseudomonadati</taxon>
        <taxon>Pseudomonadota</taxon>
        <taxon>Alphaproteobacteria</taxon>
        <taxon>Hyphomicrobiales</taxon>
        <taxon>Aurantimonadaceae</taxon>
        <taxon>Aurantimonas</taxon>
    </lineage>
</organism>
<keyword evidence="2" id="KW-1185">Reference proteome</keyword>
<dbReference type="AlphaFoldDB" id="A0A6L9MJH9"/>
<reference evidence="1 2" key="1">
    <citation type="submission" date="2020-01" db="EMBL/GenBank/DDBJ databases">
        <title>Genomes of bacteria type strains.</title>
        <authorList>
            <person name="Chen J."/>
            <person name="Zhu S."/>
            <person name="Chen J."/>
        </authorList>
    </citation>
    <scope>NUCLEOTIDE SEQUENCE [LARGE SCALE GENOMIC DNA]</scope>
    <source>
        <strain evidence="1 2">KCTC 52919</strain>
    </source>
</reference>
<evidence type="ECO:0000313" key="2">
    <source>
        <dbReference type="Proteomes" id="UP000476332"/>
    </source>
</evidence>
<evidence type="ECO:0008006" key="3">
    <source>
        <dbReference type="Google" id="ProtNLM"/>
    </source>
</evidence>
<dbReference type="Proteomes" id="UP000476332">
    <property type="component" value="Unassembled WGS sequence"/>
</dbReference>
<accession>A0A6L9MJH9</accession>